<dbReference type="SUPFAM" id="SSF52016">
    <property type="entry name" value="LeuD/IlvD-like"/>
    <property type="match status" value="1"/>
</dbReference>
<evidence type="ECO:0000256" key="2">
    <source>
        <dbReference type="ARBA" id="ARBA00002695"/>
    </source>
</evidence>
<comment type="similarity">
    <text evidence="4">Belongs to the LeuD family. LeuD type 1 subfamily.</text>
</comment>
<evidence type="ECO:0000256" key="11">
    <source>
        <dbReference type="ARBA" id="ARBA00023304"/>
    </source>
</evidence>
<evidence type="ECO:0000256" key="4">
    <source>
        <dbReference type="ARBA" id="ARBA00009845"/>
    </source>
</evidence>
<feature type="domain" description="Aconitase A/isopropylmalate dehydratase small subunit swivel" evidence="14">
    <location>
        <begin position="1"/>
        <end position="121"/>
    </location>
</feature>
<dbReference type="Proteomes" id="UP000003250">
    <property type="component" value="Unassembled WGS sequence"/>
</dbReference>
<evidence type="ECO:0000313" key="16">
    <source>
        <dbReference type="Proteomes" id="UP000003250"/>
    </source>
</evidence>
<dbReference type="PANTHER" id="PTHR43345:SF5">
    <property type="entry name" value="3-ISOPROPYLMALATE DEHYDRATASE SMALL SUBUNIT"/>
    <property type="match status" value="1"/>
</dbReference>
<comment type="function">
    <text evidence="2">Catalyzes the isomerization between 2-isopropylmalate and 3-isopropylmalate, via the formation of 2-isopropylmaleate.</text>
</comment>
<dbReference type="EMBL" id="AHAM01000190">
    <property type="protein sequence ID" value="EHK54777.1"/>
    <property type="molecule type" value="Genomic_DNA"/>
</dbReference>
<evidence type="ECO:0000256" key="10">
    <source>
        <dbReference type="ARBA" id="ARBA00023239"/>
    </source>
</evidence>
<reference evidence="15 16" key="1">
    <citation type="journal article" date="2012" name="J. Bacteriol.">
        <title>Draft Genome Sequence of Mesorhizobium alhagi CCNWXJ12-2T, a Novel Salt-Resistant Species Isolated from the Desert of Northwestern China.</title>
        <authorList>
            <person name="Zhou M."/>
            <person name="Chen W."/>
            <person name="Chen H."/>
            <person name="Wei G."/>
        </authorList>
    </citation>
    <scope>NUCLEOTIDE SEQUENCE [LARGE SCALE GENOMIC DNA]</scope>
    <source>
        <strain evidence="15 16">CCNWXJ12-2</strain>
    </source>
</reference>
<evidence type="ECO:0000256" key="6">
    <source>
        <dbReference type="ARBA" id="ARBA00011998"/>
    </source>
</evidence>
<dbReference type="InterPro" id="IPR050075">
    <property type="entry name" value="LeuD"/>
</dbReference>
<evidence type="ECO:0000256" key="8">
    <source>
        <dbReference type="ARBA" id="ARBA00022430"/>
    </source>
</evidence>
<comment type="subunit">
    <text evidence="5">Heterodimer of LeuC and LeuD.</text>
</comment>
<sequence length="221" mass="24657">MEKFTKLDGVAASFPIPNINTDAVIPASYQRTLKDDPGKGLFAGWRYDLDGKEVPDFILNREPFRQSRIIVAGENFGCGSSREFAVWALMRFGIRCVIAPSFGDIFYENAFKNGLLPIILSPSQVDRLHDHLAKTNNPSLTVDLEKQIIELPNGESVPFTVPPSRRIALLEGLDEIGQTLRFGDEITGFQRNQKVTAPWVYARPQYSRSAKEKADARASIA</sequence>
<dbReference type="Pfam" id="PF00694">
    <property type="entry name" value="Aconitase_C"/>
    <property type="match status" value="1"/>
</dbReference>
<dbReference type="GO" id="GO:0016853">
    <property type="term" value="F:isomerase activity"/>
    <property type="evidence" value="ECO:0007669"/>
    <property type="project" value="UniProtKB-KW"/>
</dbReference>
<gene>
    <name evidence="15" type="primary">leuD</name>
    <name evidence="15" type="ORF">MAXJ12_23422</name>
</gene>
<comment type="catalytic activity">
    <reaction evidence="1">
        <text>(2R,3S)-3-isopropylmalate = (2S)-2-isopropylmalate</text>
        <dbReference type="Rhea" id="RHEA:32287"/>
        <dbReference type="ChEBI" id="CHEBI:1178"/>
        <dbReference type="ChEBI" id="CHEBI:35121"/>
        <dbReference type="EC" id="4.2.1.33"/>
    </reaction>
</comment>
<evidence type="ECO:0000256" key="5">
    <source>
        <dbReference type="ARBA" id="ARBA00011271"/>
    </source>
</evidence>
<dbReference type="AlphaFoldDB" id="H0HWW7"/>
<dbReference type="PATRIC" id="fig|1107882.3.peg.4563"/>
<dbReference type="UniPathway" id="UPA00048">
    <property type="reaction ID" value="UER00071"/>
</dbReference>
<dbReference type="EC" id="4.2.1.33" evidence="6"/>
<keyword evidence="9" id="KW-0028">Amino-acid biosynthesis</keyword>
<organism evidence="15 16">
    <name type="scientific">Mesorhizobium alhagi CCNWXJ12-2</name>
    <dbReference type="NCBI Taxonomy" id="1107882"/>
    <lineage>
        <taxon>Bacteria</taxon>
        <taxon>Pseudomonadati</taxon>
        <taxon>Pseudomonadota</taxon>
        <taxon>Alphaproteobacteria</taxon>
        <taxon>Hyphomicrobiales</taxon>
        <taxon>Phyllobacteriaceae</taxon>
        <taxon>Allomesorhizobium</taxon>
    </lineage>
</organism>
<proteinExistence type="inferred from homology"/>
<evidence type="ECO:0000256" key="9">
    <source>
        <dbReference type="ARBA" id="ARBA00022605"/>
    </source>
</evidence>
<dbReference type="GO" id="GO:0003861">
    <property type="term" value="F:3-isopropylmalate dehydratase activity"/>
    <property type="evidence" value="ECO:0007669"/>
    <property type="project" value="UniProtKB-EC"/>
</dbReference>
<dbReference type="GO" id="GO:0009316">
    <property type="term" value="C:3-isopropylmalate dehydratase complex"/>
    <property type="evidence" value="ECO:0007669"/>
    <property type="project" value="InterPro"/>
</dbReference>
<dbReference type="NCBIfam" id="TIGR00171">
    <property type="entry name" value="leuD"/>
    <property type="match status" value="1"/>
</dbReference>
<keyword evidence="11" id="KW-0100">Branched-chain amino acid biosynthesis</keyword>
<protein>
    <recommendedName>
        <fullName evidence="7">3-isopropylmalate dehydratase small subunit</fullName>
        <ecNumber evidence="6">4.2.1.33</ecNumber>
    </recommendedName>
    <alternativeName>
        <fullName evidence="12">Alpha-IPM isomerase</fullName>
    </alternativeName>
    <alternativeName>
        <fullName evidence="13">Isopropylmalate isomerase</fullName>
    </alternativeName>
</protein>
<keyword evidence="8" id="KW-0432">Leucine biosynthesis</keyword>
<dbReference type="InterPro" id="IPR004431">
    <property type="entry name" value="3-IsopropMal_deHydase_ssu"/>
</dbReference>
<dbReference type="PANTHER" id="PTHR43345">
    <property type="entry name" value="3-ISOPROPYLMALATE DEHYDRATASE SMALL SUBUNIT 2-RELATED-RELATED"/>
    <property type="match status" value="1"/>
</dbReference>
<evidence type="ECO:0000256" key="3">
    <source>
        <dbReference type="ARBA" id="ARBA00004729"/>
    </source>
</evidence>
<comment type="pathway">
    <text evidence="3">Amino-acid biosynthesis; L-leucine biosynthesis; L-leucine from 3-methyl-2-oxobutanoate: step 2/4.</text>
</comment>
<dbReference type="RefSeq" id="WP_008838274.1">
    <property type="nucleotide sequence ID" value="NZ_AHAM01000190.1"/>
</dbReference>
<dbReference type="InterPro" id="IPR015928">
    <property type="entry name" value="Aconitase/3IPM_dehydase_swvl"/>
</dbReference>
<evidence type="ECO:0000256" key="13">
    <source>
        <dbReference type="ARBA" id="ARBA00033368"/>
    </source>
</evidence>
<evidence type="ECO:0000313" key="15">
    <source>
        <dbReference type="EMBL" id="EHK54777.1"/>
    </source>
</evidence>
<name>H0HWW7_9HYPH</name>
<accession>H0HWW7</accession>
<dbReference type="OrthoDB" id="9777465at2"/>
<dbReference type="InterPro" id="IPR000573">
    <property type="entry name" value="AconitaseA/IPMdHydase_ssu_swvl"/>
</dbReference>
<keyword evidence="16" id="KW-1185">Reference proteome</keyword>
<evidence type="ECO:0000256" key="1">
    <source>
        <dbReference type="ARBA" id="ARBA00000491"/>
    </source>
</evidence>
<dbReference type="NCBIfam" id="NF002458">
    <property type="entry name" value="PRK01641.1"/>
    <property type="match status" value="1"/>
</dbReference>
<dbReference type="GO" id="GO:0009098">
    <property type="term" value="P:L-leucine biosynthetic process"/>
    <property type="evidence" value="ECO:0007669"/>
    <property type="project" value="UniProtKB-UniPathway"/>
</dbReference>
<dbReference type="Gene3D" id="3.20.19.10">
    <property type="entry name" value="Aconitase, domain 4"/>
    <property type="match status" value="1"/>
</dbReference>
<keyword evidence="10 15" id="KW-0456">Lyase</keyword>
<dbReference type="FunFam" id="3.20.19.10:FF:000003">
    <property type="entry name" value="3-isopropylmalate dehydratase small subunit"/>
    <property type="match status" value="1"/>
</dbReference>
<evidence type="ECO:0000256" key="7">
    <source>
        <dbReference type="ARBA" id="ARBA00017233"/>
    </source>
</evidence>
<keyword evidence="15" id="KW-0413">Isomerase</keyword>
<evidence type="ECO:0000256" key="12">
    <source>
        <dbReference type="ARBA" id="ARBA00031631"/>
    </source>
</evidence>
<dbReference type="CDD" id="cd01577">
    <property type="entry name" value="IPMI_Swivel"/>
    <property type="match status" value="1"/>
</dbReference>
<evidence type="ECO:0000259" key="14">
    <source>
        <dbReference type="Pfam" id="PF00694"/>
    </source>
</evidence>
<dbReference type="InterPro" id="IPR033940">
    <property type="entry name" value="IPMI_Swivel"/>
</dbReference>